<organism evidence="1 2">
    <name type="scientific">Pelomonas aquatica</name>
    <dbReference type="NCBI Taxonomy" id="431058"/>
    <lineage>
        <taxon>Bacteria</taxon>
        <taxon>Pseudomonadati</taxon>
        <taxon>Pseudomonadota</taxon>
        <taxon>Betaproteobacteria</taxon>
        <taxon>Burkholderiales</taxon>
        <taxon>Sphaerotilaceae</taxon>
        <taxon>Roseateles</taxon>
    </lineage>
</organism>
<sequence length="189" mass="20469">MAFMVHCGRCRLSPVRCSLLLAQWRLATGGQGASARQQAVGRLHALTPHQLACLGLQDDAYARGWLASGPAGMSMALSLQMLEWTTLVPALPPQLWHAMFHDASALALPRGLARRVAAGATLAHWLGALTGRRLSSPPDAHLGRWVPGRTALRLRRCLRAPGADAHHDAIRSTLDSLTADDWLLVNTLW</sequence>
<comment type="caution">
    <text evidence="1">The sequence shown here is derived from an EMBL/GenBank/DDBJ whole genome shotgun (WGS) entry which is preliminary data.</text>
</comment>
<evidence type="ECO:0000313" key="1">
    <source>
        <dbReference type="EMBL" id="MDR7297543.1"/>
    </source>
</evidence>
<dbReference type="EMBL" id="JAVDXQ010000004">
    <property type="protein sequence ID" value="MDR7297543.1"/>
    <property type="molecule type" value="Genomic_DNA"/>
</dbReference>
<name>A0ABU1ZA85_9BURK</name>
<keyword evidence="2" id="KW-1185">Reference proteome</keyword>
<proteinExistence type="predicted"/>
<protein>
    <recommendedName>
        <fullName evidence="3">Type III secretion protein</fullName>
    </recommendedName>
</protein>
<evidence type="ECO:0000313" key="2">
    <source>
        <dbReference type="Proteomes" id="UP001180536"/>
    </source>
</evidence>
<dbReference type="Proteomes" id="UP001180536">
    <property type="component" value="Unassembled WGS sequence"/>
</dbReference>
<reference evidence="1 2" key="1">
    <citation type="submission" date="2023-07" db="EMBL/GenBank/DDBJ databases">
        <title>Sorghum-associated microbial communities from plants grown in Nebraska, USA.</title>
        <authorList>
            <person name="Schachtman D."/>
        </authorList>
    </citation>
    <scope>NUCLEOTIDE SEQUENCE [LARGE SCALE GENOMIC DNA]</scope>
    <source>
        <strain evidence="1 2">BE310</strain>
    </source>
</reference>
<dbReference type="RefSeq" id="WP_235538244.1">
    <property type="nucleotide sequence ID" value="NZ_JAVDXQ010000004.1"/>
</dbReference>
<evidence type="ECO:0008006" key="3">
    <source>
        <dbReference type="Google" id="ProtNLM"/>
    </source>
</evidence>
<gene>
    <name evidence="1" type="ORF">J2X16_002892</name>
</gene>
<accession>A0ABU1ZA85</accession>